<dbReference type="GO" id="GO:0000712">
    <property type="term" value="P:resolution of meiotic recombination intermediates"/>
    <property type="evidence" value="ECO:0007669"/>
    <property type="project" value="TreeGrafter"/>
</dbReference>
<feature type="region of interest" description="Disordered" evidence="4">
    <location>
        <begin position="14"/>
        <end position="55"/>
    </location>
</feature>
<evidence type="ECO:0000256" key="3">
    <source>
        <dbReference type="ARBA" id="ARBA00038329"/>
    </source>
</evidence>
<dbReference type="GO" id="GO:0008310">
    <property type="term" value="F:single-stranded DNA 3'-5' DNA exonuclease activity"/>
    <property type="evidence" value="ECO:0007669"/>
    <property type="project" value="TreeGrafter"/>
</dbReference>
<dbReference type="SUPFAM" id="SSF50249">
    <property type="entry name" value="Nucleic acid-binding proteins"/>
    <property type="match status" value="2"/>
</dbReference>
<dbReference type="AlphaFoldDB" id="A0A8W8MPD6"/>
<evidence type="ECO:0000256" key="4">
    <source>
        <dbReference type="SAM" id="MobiDB-lite"/>
    </source>
</evidence>
<dbReference type="OrthoDB" id="9937820at2759"/>
<accession>A0A8W8MPD6</accession>
<dbReference type="GO" id="GO:0003697">
    <property type="term" value="F:single-stranded DNA binding"/>
    <property type="evidence" value="ECO:0007669"/>
    <property type="project" value="TreeGrafter"/>
</dbReference>
<evidence type="ECO:0000313" key="7">
    <source>
        <dbReference type="EnsemblMetazoa" id="G3452.1:cds"/>
    </source>
</evidence>
<evidence type="ECO:0000313" key="8">
    <source>
        <dbReference type="Proteomes" id="UP000005408"/>
    </source>
</evidence>
<sequence length="522" mass="58667">MAWSGSQYQQLSASADVMHRKNRSTAQCPSSNFGRSYNSGKSIHDYSRTNQQQRSNGNAIKIQDVNQASSNVTIVGIIIAKESPKSIISKKNPGTERHLVSFVVRDSPAGFVAVTCWGSERYIAEISNIYHTGDIVQLSNFQVLMKATDGSEEKFRPYTPLPFSFSLSENHSSITSYDGTDVDIYQPLLHLPTKASNDYYSLEDIVANGQGLSGEHINILAILKKVGAVKDITTKTGRQTQRCELTLMDEGVAAFPFIIWDKEAASMATTWTPYRTVLFVADARMSFDNYRSCMVATSDSKTIFTVNPDTQEAHSLYQYAQQCDSAEEPEDDSKSDPPLEKITDKYTVSDVKSLMDNYQEHWKPTAHGVSCLYLSQFNTDTEDSNTVISYRCDKCKHPLTEKNGYLCSNVDCCDGTLSLFESSDPPELDRAELEYRIPVSLTDHTGSLEHCYLYGSVAEHLMGIKVENFLKMDLENRTRIKWRFLMERCKVYFKVYRSNKDGGRAVIQIMSCSLAHPQDISL</sequence>
<name>A0A8W8MPD6_MAGGI</name>
<evidence type="ECO:0008006" key="9">
    <source>
        <dbReference type="Google" id="ProtNLM"/>
    </source>
</evidence>
<evidence type="ECO:0000256" key="2">
    <source>
        <dbReference type="ARBA" id="ARBA00023254"/>
    </source>
</evidence>
<evidence type="ECO:0000259" key="6">
    <source>
        <dbReference type="Pfam" id="PF24903"/>
    </source>
</evidence>
<keyword evidence="2" id="KW-0469">Meiosis</keyword>
<organism evidence="7 8">
    <name type="scientific">Magallana gigas</name>
    <name type="common">Pacific oyster</name>
    <name type="synonym">Crassostrea gigas</name>
    <dbReference type="NCBI Taxonomy" id="29159"/>
    <lineage>
        <taxon>Eukaryota</taxon>
        <taxon>Metazoa</taxon>
        <taxon>Spiralia</taxon>
        <taxon>Lophotrochozoa</taxon>
        <taxon>Mollusca</taxon>
        <taxon>Bivalvia</taxon>
        <taxon>Autobranchia</taxon>
        <taxon>Pteriomorphia</taxon>
        <taxon>Ostreida</taxon>
        <taxon>Ostreoidea</taxon>
        <taxon>Ostreidae</taxon>
        <taxon>Magallana</taxon>
    </lineage>
</organism>
<dbReference type="FunFam" id="2.40.50.140:FF:000171">
    <property type="entry name" value="meiosis-specific with OB domain-containing protein isoform X1"/>
    <property type="match status" value="1"/>
</dbReference>
<dbReference type="Pfam" id="PF16900">
    <property type="entry name" value="REPA_OB_2"/>
    <property type="match status" value="1"/>
</dbReference>
<keyword evidence="1" id="KW-0238">DNA-binding</keyword>
<dbReference type="Gene3D" id="2.40.50.140">
    <property type="entry name" value="Nucleic acid-binding proteins"/>
    <property type="match status" value="3"/>
</dbReference>
<dbReference type="OMA" id="IYLKFVV"/>
<feature type="domain" description="Replication protein A OB" evidence="5">
    <location>
        <begin position="214"/>
        <end position="298"/>
    </location>
</feature>
<dbReference type="PANTHER" id="PTHR21166:SF2">
    <property type="entry name" value="CELL DIVISION CONTROL PROTEIN 24 OB DOMAIN-CONTAINING PROTEIN-RELATED"/>
    <property type="match status" value="1"/>
</dbReference>
<dbReference type="InterPro" id="IPR012340">
    <property type="entry name" value="NA-bd_OB-fold"/>
</dbReference>
<evidence type="ECO:0000256" key="1">
    <source>
        <dbReference type="ARBA" id="ARBA00023125"/>
    </source>
</evidence>
<reference evidence="7" key="1">
    <citation type="submission" date="2022-08" db="UniProtKB">
        <authorList>
            <consortium name="EnsemblMetazoa"/>
        </authorList>
    </citation>
    <scope>IDENTIFICATION</scope>
    <source>
        <strain evidence="7">05x7-T-G4-1.051#20</strain>
    </source>
</reference>
<feature type="domain" description="MEIOB-like N-terminal" evidence="6">
    <location>
        <begin position="57"/>
        <end position="194"/>
    </location>
</feature>
<comment type="similarity">
    <text evidence="3">Belongs to the MEIOB family.</text>
</comment>
<dbReference type="EnsemblMetazoa" id="G3452.1">
    <property type="protein sequence ID" value="G3452.1:cds"/>
    <property type="gene ID" value="G3452"/>
</dbReference>
<feature type="compositionally biased region" description="Polar residues" evidence="4">
    <location>
        <begin position="24"/>
        <end position="41"/>
    </location>
</feature>
<dbReference type="InterPro" id="IPR052469">
    <property type="entry name" value="MEIOB"/>
</dbReference>
<proteinExistence type="inferred from homology"/>
<protein>
    <recommendedName>
        <fullName evidence="9">Meiosis-specific with OB domain-containing protein</fullName>
    </recommendedName>
</protein>
<dbReference type="CDD" id="cd04475">
    <property type="entry name" value="RPA1_DBD_B"/>
    <property type="match status" value="1"/>
</dbReference>
<dbReference type="Proteomes" id="UP000005408">
    <property type="component" value="Unassembled WGS sequence"/>
</dbReference>
<evidence type="ECO:0000259" key="5">
    <source>
        <dbReference type="Pfam" id="PF16900"/>
    </source>
</evidence>
<dbReference type="Pfam" id="PF24903">
    <property type="entry name" value="OB_MEIOB_N"/>
    <property type="match status" value="1"/>
</dbReference>
<keyword evidence="8" id="KW-1185">Reference proteome</keyword>
<dbReference type="PANTHER" id="PTHR21166">
    <property type="entry name" value="CELL DIVISION CONTROL PROTEIN 24 OB DOMAIN-CONTAINING PROTEIN-RELATED"/>
    <property type="match status" value="1"/>
</dbReference>
<dbReference type="InterPro" id="IPR056880">
    <property type="entry name" value="OB_MEIOB_N"/>
</dbReference>
<dbReference type="InterPro" id="IPR031657">
    <property type="entry name" value="REPA_OB_2"/>
</dbReference>